<accession>A0AAE5EXZ4</accession>
<dbReference type="RefSeq" id="WP_077855948.1">
    <property type="nucleotide sequence ID" value="NZ_JABTDW010000001.1"/>
</dbReference>
<sequence length="177" mass="20249">MNYKIEQGWCITMNCYELLLDECEKNNITVVEKKFKSKAKGLWKDGRIGISISISTTAERNCILAEEYGHYKTTVGDITDLSDIKNLKQENVARAVAIKKLCSPDKIIKAIKAGAVDRYEIAEKLNITDDFFDDAIAYYSRKDRYYESNGILLYFNNGLYVTRKDLYIVNKGADFHG</sequence>
<protein>
    <recommendedName>
        <fullName evidence="3">IrrE N-terminal-like domain-containing protein</fullName>
    </recommendedName>
</protein>
<dbReference type="EMBL" id="JABTDW010000001">
    <property type="protein sequence ID" value="NSB16494.1"/>
    <property type="molecule type" value="Genomic_DNA"/>
</dbReference>
<evidence type="ECO:0000313" key="1">
    <source>
        <dbReference type="EMBL" id="NSB16494.1"/>
    </source>
</evidence>
<dbReference type="Proteomes" id="UP000822184">
    <property type="component" value="Unassembled WGS sequence"/>
</dbReference>
<reference evidence="1" key="1">
    <citation type="submission" date="2020-06" db="EMBL/GenBank/DDBJ databases">
        <title>Genomic insights into acetone-butanol-ethanol (ABE) fermentation by sequencing solventogenic clostridia strains.</title>
        <authorList>
            <person name="Brown S."/>
        </authorList>
    </citation>
    <scope>NUCLEOTIDE SEQUENCE</scope>
    <source>
        <strain evidence="1">DJ123</strain>
    </source>
</reference>
<evidence type="ECO:0000313" key="2">
    <source>
        <dbReference type="Proteomes" id="UP000822184"/>
    </source>
</evidence>
<name>A0AAE5EXZ4_CLOBE</name>
<evidence type="ECO:0008006" key="3">
    <source>
        <dbReference type="Google" id="ProtNLM"/>
    </source>
</evidence>
<comment type="caution">
    <text evidence="1">The sequence shown here is derived from an EMBL/GenBank/DDBJ whole genome shotgun (WGS) entry which is preliminary data.</text>
</comment>
<organism evidence="1 2">
    <name type="scientific">Clostridium beijerinckii</name>
    <name type="common">Clostridium MP</name>
    <dbReference type="NCBI Taxonomy" id="1520"/>
    <lineage>
        <taxon>Bacteria</taxon>
        <taxon>Bacillati</taxon>
        <taxon>Bacillota</taxon>
        <taxon>Clostridia</taxon>
        <taxon>Eubacteriales</taxon>
        <taxon>Clostridiaceae</taxon>
        <taxon>Clostridium</taxon>
    </lineage>
</organism>
<proteinExistence type="predicted"/>
<gene>
    <name evidence="1" type="ORF">BCD95_004753</name>
</gene>
<dbReference type="AlphaFoldDB" id="A0AAE5EXZ4"/>